<dbReference type="SUPFAM" id="SSF53756">
    <property type="entry name" value="UDP-Glycosyltransferase/glycogen phosphorylase"/>
    <property type="match status" value="1"/>
</dbReference>
<dbReference type="Gene3D" id="3.40.50.2000">
    <property type="entry name" value="Glycogen Phosphorylase B"/>
    <property type="match status" value="2"/>
</dbReference>
<dbReference type="Proteomes" id="UP000467327">
    <property type="component" value="Chromosome"/>
</dbReference>
<organism evidence="1 2">
    <name type="scientific">Mycolicibacterium aichiense</name>
    <dbReference type="NCBI Taxonomy" id="1799"/>
    <lineage>
        <taxon>Bacteria</taxon>
        <taxon>Bacillati</taxon>
        <taxon>Actinomycetota</taxon>
        <taxon>Actinomycetes</taxon>
        <taxon>Mycobacteriales</taxon>
        <taxon>Mycobacteriaceae</taxon>
        <taxon>Mycolicibacterium</taxon>
    </lineage>
</organism>
<reference evidence="1 2" key="1">
    <citation type="journal article" date="2019" name="Emerg. Microbes Infect.">
        <title>Comprehensive subspecies identification of 175 nontuberculous mycobacteria species based on 7547 genomic profiles.</title>
        <authorList>
            <person name="Matsumoto Y."/>
            <person name="Kinjo T."/>
            <person name="Motooka D."/>
            <person name="Nabeya D."/>
            <person name="Jung N."/>
            <person name="Uechi K."/>
            <person name="Horii T."/>
            <person name="Iida T."/>
            <person name="Fujita J."/>
            <person name="Nakamura S."/>
        </authorList>
    </citation>
    <scope>NUCLEOTIDE SEQUENCE [LARGE SCALE GENOMIC DNA]</scope>
    <source>
        <strain evidence="1 2">JCM 6376</strain>
    </source>
</reference>
<dbReference type="EMBL" id="AP022561">
    <property type="protein sequence ID" value="BBX10227.1"/>
    <property type="molecule type" value="Genomic_DNA"/>
</dbReference>
<name>A0AAD1HR52_9MYCO</name>
<dbReference type="KEGG" id="maic:MAIC_50300"/>
<evidence type="ECO:0000313" key="2">
    <source>
        <dbReference type="Proteomes" id="UP000467327"/>
    </source>
</evidence>
<dbReference type="AlphaFoldDB" id="A0AAD1HR52"/>
<evidence type="ECO:0000313" key="1">
    <source>
        <dbReference type="EMBL" id="BBX10227.1"/>
    </source>
</evidence>
<keyword evidence="2" id="KW-1185">Reference proteome</keyword>
<proteinExistence type="predicted"/>
<accession>A0AAD1HR52</accession>
<protein>
    <submittedName>
        <fullName evidence="1">GDP-mannose:glycolipid 4-beta-D-mannosyltransferase</fullName>
    </submittedName>
</protein>
<sequence length="362" mass="40971">MSAPRLKVLMSTGPLKHHDNPYLQQLVTDLSDQVDVQPLSWRTALFFRPDVFHVHWPEQLYRANGRAKTMVKRVLVAILLLRLRARRVPVVLTVHDLAPHDQDRGFERLLSRALERMFALRIYLNESELNDPARGVVILHGDYRGWLQKQGVDLTPREPHRDVILFGLLRRYKGIETLITAARDADATLTIAGRAIDESYERELRALVADVPSAVLDIRHLEDDELTAEIFNHRIVCLPYTHMHNSGALVYALSIGRPVLARRSPFNEVIAREVGEEWVMLYDGPLTAQDLKDALSRTPPAGLPDLSRWDWSTGIALHMACYRGLATMAHDRRPPARVVQALLEAEPGFAAHSAFNAPVEIS</sequence>
<gene>
    <name evidence="1" type="primary">gumI</name>
    <name evidence="1" type="ORF">MAIC_50300</name>
</gene>
<dbReference type="RefSeq" id="WP_115318443.1">
    <property type="nucleotide sequence ID" value="NZ_AP022561.1"/>
</dbReference>